<protein>
    <submittedName>
        <fullName evidence="6">DEAD/DEAH box helicase</fullName>
    </submittedName>
</protein>
<dbReference type="Gene3D" id="3.40.50.300">
    <property type="entry name" value="P-loop containing nucleotide triphosphate hydrolases"/>
    <property type="match status" value="1"/>
</dbReference>
<name>A0A833DUX0_9CREN</name>
<dbReference type="GO" id="GO:0016787">
    <property type="term" value="F:hydrolase activity"/>
    <property type="evidence" value="ECO:0007669"/>
    <property type="project" value="UniProtKB-KW"/>
</dbReference>
<keyword evidence="4" id="KW-0067">ATP-binding</keyword>
<dbReference type="Pfam" id="PF04851">
    <property type="entry name" value="ResIII"/>
    <property type="match status" value="1"/>
</dbReference>
<keyword evidence="3 6" id="KW-0347">Helicase</keyword>
<dbReference type="InterPro" id="IPR014001">
    <property type="entry name" value="Helicase_ATP-bd"/>
</dbReference>
<reference evidence="6" key="1">
    <citation type="journal article" date="2020" name="ISME J.">
        <title>Gammaproteobacteria mediating utilization of methyl-, sulfur- and petroleum organic compounds in deep ocean hydrothermal plumes.</title>
        <authorList>
            <person name="Zhou Z."/>
            <person name="Liu Y."/>
            <person name="Pan J."/>
            <person name="Cron B.R."/>
            <person name="Toner B.M."/>
            <person name="Anantharaman K."/>
            <person name="Breier J.A."/>
            <person name="Dick G.J."/>
            <person name="Li M."/>
        </authorList>
    </citation>
    <scope>NUCLEOTIDE SEQUENCE</scope>
    <source>
        <strain evidence="6">SZUA-1435</strain>
    </source>
</reference>
<dbReference type="GO" id="GO:0005524">
    <property type="term" value="F:ATP binding"/>
    <property type="evidence" value="ECO:0007669"/>
    <property type="project" value="UniProtKB-KW"/>
</dbReference>
<evidence type="ECO:0000256" key="4">
    <source>
        <dbReference type="ARBA" id="ARBA00022840"/>
    </source>
</evidence>
<dbReference type="PROSITE" id="PS51192">
    <property type="entry name" value="HELICASE_ATP_BIND_1"/>
    <property type="match status" value="1"/>
</dbReference>
<dbReference type="EMBL" id="DQTV01000081">
    <property type="protein sequence ID" value="HIP57294.1"/>
    <property type="molecule type" value="Genomic_DNA"/>
</dbReference>
<dbReference type="Proteomes" id="UP000605805">
    <property type="component" value="Unassembled WGS sequence"/>
</dbReference>
<evidence type="ECO:0000256" key="2">
    <source>
        <dbReference type="ARBA" id="ARBA00022801"/>
    </source>
</evidence>
<gene>
    <name evidence="6" type="ORF">EYH02_04420</name>
</gene>
<dbReference type="SMART" id="SM00487">
    <property type="entry name" value="DEXDc"/>
    <property type="match status" value="1"/>
</dbReference>
<evidence type="ECO:0000256" key="3">
    <source>
        <dbReference type="ARBA" id="ARBA00022806"/>
    </source>
</evidence>
<dbReference type="InterPro" id="IPR027417">
    <property type="entry name" value="P-loop_NTPase"/>
</dbReference>
<comment type="caution">
    <text evidence="6">The sequence shown here is derived from an EMBL/GenBank/DDBJ whole genome shotgun (WGS) entry which is preliminary data.</text>
</comment>
<feature type="domain" description="Helicase ATP-binding" evidence="5">
    <location>
        <begin position="181"/>
        <end position="318"/>
    </location>
</feature>
<evidence type="ECO:0000256" key="1">
    <source>
        <dbReference type="ARBA" id="ARBA00022741"/>
    </source>
</evidence>
<dbReference type="CDD" id="cd17926">
    <property type="entry name" value="DEXHc_RE"/>
    <property type="match status" value="1"/>
</dbReference>
<dbReference type="SUPFAM" id="SSF52540">
    <property type="entry name" value="P-loop containing nucleoside triphosphate hydrolases"/>
    <property type="match status" value="1"/>
</dbReference>
<sequence length="318" mass="37070">MHSQELVFYIDEWIDEEDYEILKKFARYLGRDYRGSKFVIDVNRLVESLRKGEIKPNDVIDILTGYDAEFVTGSMDTLMEILNKYIPRISIKRVGHEILLQPSTYLGDIIKDLRESGILRYDKDRKVFVLTKPMYFFEVVHTLRSRGLEVVDETGFKERIPLPIKPTFRGSLREYQKEALEAWRRNNYRGVISLPTGAGKTVIAIAAICELSIRTLIVTYTKEQMFQWEEKLLEFTDIPRYMIGLFYGESKRVAPITIATYQSAFRYIDMLSPYFSLLIVDEAHHLPADKFKHIAENAIARYRMALSATVVREDGKHT</sequence>
<dbReference type="AlphaFoldDB" id="A0A833DUX0"/>
<evidence type="ECO:0000313" key="7">
    <source>
        <dbReference type="Proteomes" id="UP000605805"/>
    </source>
</evidence>
<keyword evidence="1" id="KW-0547">Nucleotide-binding</keyword>
<evidence type="ECO:0000259" key="5">
    <source>
        <dbReference type="PROSITE" id="PS51192"/>
    </source>
</evidence>
<keyword evidence="2" id="KW-0378">Hydrolase</keyword>
<evidence type="ECO:0000313" key="6">
    <source>
        <dbReference type="EMBL" id="HIP57294.1"/>
    </source>
</evidence>
<dbReference type="GO" id="GO:0004386">
    <property type="term" value="F:helicase activity"/>
    <property type="evidence" value="ECO:0007669"/>
    <property type="project" value="UniProtKB-KW"/>
</dbReference>
<dbReference type="InterPro" id="IPR006935">
    <property type="entry name" value="Helicase/UvrB_N"/>
</dbReference>
<dbReference type="PANTHER" id="PTHR11274:SF0">
    <property type="entry name" value="GENERAL TRANSCRIPTION AND DNA REPAIR FACTOR IIH HELICASE SUBUNIT XPB"/>
    <property type="match status" value="1"/>
</dbReference>
<organism evidence="6 7">
    <name type="scientific">Ignisphaera aggregans</name>
    <dbReference type="NCBI Taxonomy" id="334771"/>
    <lineage>
        <taxon>Archaea</taxon>
        <taxon>Thermoproteota</taxon>
        <taxon>Thermoprotei</taxon>
        <taxon>Desulfurococcales</taxon>
        <taxon>Desulfurococcaceae</taxon>
        <taxon>Ignisphaera</taxon>
    </lineage>
</organism>
<dbReference type="GO" id="GO:0003677">
    <property type="term" value="F:DNA binding"/>
    <property type="evidence" value="ECO:0007669"/>
    <property type="project" value="InterPro"/>
</dbReference>
<dbReference type="GO" id="GO:0140097">
    <property type="term" value="F:catalytic activity, acting on DNA"/>
    <property type="evidence" value="ECO:0007669"/>
    <property type="project" value="UniProtKB-ARBA"/>
</dbReference>
<proteinExistence type="predicted"/>
<accession>A0A833DUX0</accession>
<feature type="non-terminal residue" evidence="6">
    <location>
        <position position="318"/>
    </location>
</feature>
<dbReference type="PANTHER" id="PTHR11274">
    <property type="entry name" value="RAD25/XP-B DNA REPAIR HELICASE"/>
    <property type="match status" value="1"/>
</dbReference>
<dbReference type="InterPro" id="IPR050615">
    <property type="entry name" value="ATP-dep_DNA_Helicase"/>
</dbReference>